<reference evidence="1 2" key="1">
    <citation type="submission" date="2018-11" db="EMBL/GenBank/DDBJ databases">
        <title>Genomic Encyclopedia of Type Strains, Phase IV (KMG-IV): sequencing the most valuable type-strain genomes for metagenomic binning, comparative biology and taxonomic classification.</title>
        <authorList>
            <person name="Goeker M."/>
        </authorList>
    </citation>
    <scope>NUCLEOTIDE SEQUENCE [LARGE SCALE GENOMIC DNA]</scope>
    <source>
        <strain evidence="1 2">DSM 26537</strain>
    </source>
</reference>
<accession>A0A3N1XBI6</accession>
<dbReference type="RefSeq" id="WP_123610767.1">
    <property type="nucleotide sequence ID" value="NZ_RJVG01000015.1"/>
</dbReference>
<dbReference type="AlphaFoldDB" id="A0A3N1XBI6"/>
<evidence type="ECO:0008006" key="3">
    <source>
        <dbReference type="Google" id="ProtNLM"/>
    </source>
</evidence>
<sequence>MLFWNRKVVYHGFLVFEKGKISDILTANHIKHVARFVNKKSKYIMNHKNQLSYEGFALNLNYEKEFYIYVSKKDYYRALNLISSNG</sequence>
<dbReference type="Proteomes" id="UP000273083">
    <property type="component" value="Unassembled WGS sequence"/>
</dbReference>
<gene>
    <name evidence="1" type="ORF">EDD66_1157</name>
</gene>
<keyword evidence="2" id="KW-1185">Reference proteome</keyword>
<protein>
    <recommendedName>
        <fullName evidence="3">DUF2007 domain-containing protein</fullName>
    </recommendedName>
</protein>
<comment type="caution">
    <text evidence="1">The sequence shown here is derived from an EMBL/GenBank/DDBJ whole genome shotgun (WGS) entry which is preliminary data.</text>
</comment>
<dbReference type="OrthoDB" id="1734503at2"/>
<evidence type="ECO:0000313" key="1">
    <source>
        <dbReference type="EMBL" id="ROR22322.1"/>
    </source>
</evidence>
<evidence type="ECO:0000313" key="2">
    <source>
        <dbReference type="Proteomes" id="UP000273083"/>
    </source>
</evidence>
<organism evidence="1 2">
    <name type="scientific">Mobilisporobacter senegalensis</name>
    <dbReference type="NCBI Taxonomy" id="1329262"/>
    <lineage>
        <taxon>Bacteria</taxon>
        <taxon>Bacillati</taxon>
        <taxon>Bacillota</taxon>
        <taxon>Clostridia</taxon>
        <taxon>Lachnospirales</taxon>
        <taxon>Lachnospiraceae</taxon>
        <taxon>Mobilisporobacter</taxon>
    </lineage>
</organism>
<dbReference type="EMBL" id="RJVG01000015">
    <property type="protein sequence ID" value="ROR22322.1"/>
    <property type="molecule type" value="Genomic_DNA"/>
</dbReference>
<proteinExistence type="predicted"/>
<name>A0A3N1XBI6_9FIRM</name>